<proteinExistence type="predicted"/>
<name>A0ABN1A7P8_9BACI</name>
<keyword evidence="4" id="KW-1185">Reference proteome</keyword>
<dbReference type="PIRSF" id="PIRSF019083">
    <property type="entry name" value="UCP019083_VanZ"/>
    <property type="match status" value="1"/>
</dbReference>
<accession>A0ABN1A7P8</accession>
<keyword evidence="1" id="KW-0812">Transmembrane</keyword>
<evidence type="ECO:0000256" key="1">
    <source>
        <dbReference type="SAM" id="Phobius"/>
    </source>
</evidence>
<dbReference type="Pfam" id="PF04892">
    <property type="entry name" value="VanZ"/>
    <property type="match status" value="1"/>
</dbReference>
<feature type="transmembrane region" description="Helical" evidence="1">
    <location>
        <begin position="84"/>
        <end position="100"/>
    </location>
</feature>
<evidence type="ECO:0000313" key="4">
    <source>
        <dbReference type="Proteomes" id="UP001500740"/>
    </source>
</evidence>
<evidence type="ECO:0000313" key="3">
    <source>
        <dbReference type="EMBL" id="GAA0469529.1"/>
    </source>
</evidence>
<feature type="domain" description="VanZ-like" evidence="2">
    <location>
        <begin position="9"/>
        <end position="134"/>
    </location>
</feature>
<gene>
    <name evidence="3" type="ORF">GCM10008935_26720</name>
</gene>
<keyword evidence="1" id="KW-0472">Membrane</keyword>
<sequence>MNKIFSWGAVLLWMALIFYFSHQPAEESSELSGSVVDLVISIAPFIEGDSDWVHFLVRKGAHFFVYFVLGILVINGLRVSGISIKRSALASVFICLLYAISDEVHQLYIPGRSGEVSDVILDTIGASVGVLVYLGVVRLGRKSGR</sequence>
<keyword evidence="1" id="KW-1133">Transmembrane helix</keyword>
<dbReference type="InterPro" id="IPR006976">
    <property type="entry name" value="VanZ-like"/>
</dbReference>
<dbReference type="InterPro" id="IPR016747">
    <property type="entry name" value="Phosphotransbutyrylase"/>
</dbReference>
<evidence type="ECO:0000259" key="2">
    <source>
        <dbReference type="Pfam" id="PF04892"/>
    </source>
</evidence>
<dbReference type="EMBL" id="BAAACZ010000027">
    <property type="protein sequence ID" value="GAA0469529.1"/>
    <property type="molecule type" value="Genomic_DNA"/>
</dbReference>
<feature type="transmembrane region" description="Helical" evidence="1">
    <location>
        <begin position="60"/>
        <end position="77"/>
    </location>
</feature>
<organism evidence="3 4">
    <name type="scientific">Alkalibacillus silvisoli</name>
    <dbReference type="NCBI Taxonomy" id="392823"/>
    <lineage>
        <taxon>Bacteria</taxon>
        <taxon>Bacillati</taxon>
        <taxon>Bacillota</taxon>
        <taxon>Bacilli</taxon>
        <taxon>Bacillales</taxon>
        <taxon>Bacillaceae</taxon>
        <taxon>Alkalibacillus</taxon>
    </lineage>
</organism>
<reference evidence="3 4" key="1">
    <citation type="journal article" date="2019" name="Int. J. Syst. Evol. Microbiol.">
        <title>The Global Catalogue of Microorganisms (GCM) 10K type strain sequencing project: providing services to taxonomists for standard genome sequencing and annotation.</title>
        <authorList>
            <consortium name="The Broad Institute Genomics Platform"/>
            <consortium name="The Broad Institute Genome Sequencing Center for Infectious Disease"/>
            <person name="Wu L."/>
            <person name="Ma J."/>
        </authorList>
    </citation>
    <scope>NUCLEOTIDE SEQUENCE [LARGE SCALE GENOMIC DNA]</scope>
    <source>
        <strain evidence="3 4">JCM 14193</strain>
    </source>
</reference>
<dbReference type="NCBIfam" id="NF037970">
    <property type="entry name" value="vanZ_1"/>
    <property type="match status" value="1"/>
</dbReference>
<protein>
    <submittedName>
        <fullName evidence="3">VanZ family protein</fullName>
    </submittedName>
</protein>
<dbReference type="RefSeq" id="WP_343784354.1">
    <property type="nucleotide sequence ID" value="NZ_BAAACZ010000027.1"/>
</dbReference>
<feature type="transmembrane region" description="Helical" evidence="1">
    <location>
        <begin position="5"/>
        <end position="22"/>
    </location>
</feature>
<feature type="transmembrane region" description="Helical" evidence="1">
    <location>
        <begin position="120"/>
        <end position="140"/>
    </location>
</feature>
<dbReference type="Proteomes" id="UP001500740">
    <property type="component" value="Unassembled WGS sequence"/>
</dbReference>
<comment type="caution">
    <text evidence="3">The sequence shown here is derived from an EMBL/GenBank/DDBJ whole genome shotgun (WGS) entry which is preliminary data.</text>
</comment>